<gene>
    <name evidence="1" type="ORF">B0T24DRAFT_268125</name>
</gene>
<protein>
    <submittedName>
        <fullName evidence="1">Uncharacterized protein</fullName>
    </submittedName>
</protein>
<reference evidence="1" key="2">
    <citation type="submission" date="2023-06" db="EMBL/GenBank/DDBJ databases">
        <authorList>
            <consortium name="Lawrence Berkeley National Laboratory"/>
            <person name="Haridas S."/>
            <person name="Hensen N."/>
            <person name="Bonometti L."/>
            <person name="Westerberg I."/>
            <person name="Brannstrom I.O."/>
            <person name="Guillou S."/>
            <person name="Cros-Aarteil S."/>
            <person name="Calhoun S."/>
            <person name="Kuo A."/>
            <person name="Mondo S."/>
            <person name="Pangilinan J."/>
            <person name="Riley R."/>
            <person name="Labutti K."/>
            <person name="Andreopoulos B."/>
            <person name="Lipzen A."/>
            <person name="Chen C."/>
            <person name="Yanf M."/>
            <person name="Daum C."/>
            <person name="Ng V."/>
            <person name="Clum A."/>
            <person name="Steindorff A."/>
            <person name="Ohm R."/>
            <person name="Martin F."/>
            <person name="Silar P."/>
            <person name="Natvig D."/>
            <person name="Lalanne C."/>
            <person name="Gautier V."/>
            <person name="Ament-Velasquez S.L."/>
            <person name="Kruys A."/>
            <person name="Hutchinson M.I."/>
            <person name="Powell A.J."/>
            <person name="Barry K."/>
            <person name="Miller A.N."/>
            <person name="Grigoriev I.V."/>
            <person name="Debuchy R."/>
            <person name="Gladieux P."/>
            <person name="Thoren M.H."/>
            <person name="Johannesson H."/>
        </authorList>
    </citation>
    <scope>NUCLEOTIDE SEQUENCE</scope>
    <source>
        <strain evidence="1">CBS 958.72</strain>
    </source>
</reference>
<dbReference type="AlphaFoldDB" id="A0AAE0KCB9"/>
<sequence length="245" mass="27465">MPGKGPGGHWCFPDREQGRAIRIETPKRQRCCRDGHGMTWANGGPTRPATRASSIVTRQRQRNHARVSLLCWSPRQITLDNGHWTLDIGPTSIEQHCRVHSTAHVSKLSCQSQSAIRRSDTPRYQHPMPANSTYMSSLLLPHTCCPPPTNTDPSSCWLFGPVLQGSFSCKAFWPFESKIRTSDIKMRLGRFVADRASPARSFPCRPRAPVSLAKAIGWEESELGRHWAPIEPLAFFIHHNGKVLG</sequence>
<keyword evidence="2" id="KW-1185">Reference proteome</keyword>
<accession>A0AAE0KCB9</accession>
<evidence type="ECO:0000313" key="1">
    <source>
        <dbReference type="EMBL" id="KAK3373570.1"/>
    </source>
</evidence>
<proteinExistence type="predicted"/>
<comment type="caution">
    <text evidence="1">The sequence shown here is derived from an EMBL/GenBank/DDBJ whole genome shotgun (WGS) entry which is preliminary data.</text>
</comment>
<organism evidence="1 2">
    <name type="scientific">Lasiosphaeria ovina</name>
    <dbReference type="NCBI Taxonomy" id="92902"/>
    <lineage>
        <taxon>Eukaryota</taxon>
        <taxon>Fungi</taxon>
        <taxon>Dikarya</taxon>
        <taxon>Ascomycota</taxon>
        <taxon>Pezizomycotina</taxon>
        <taxon>Sordariomycetes</taxon>
        <taxon>Sordariomycetidae</taxon>
        <taxon>Sordariales</taxon>
        <taxon>Lasiosphaeriaceae</taxon>
        <taxon>Lasiosphaeria</taxon>
    </lineage>
</organism>
<dbReference type="EMBL" id="JAULSN010000004">
    <property type="protein sequence ID" value="KAK3373570.1"/>
    <property type="molecule type" value="Genomic_DNA"/>
</dbReference>
<name>A0AAE0KCB9_9PEZI</name>
<evidence type="ECO:0000313" key="2">
    <source>
        <dbReference type="Proteomes" id="UP001287356"/>
    </source>
</evidence>
<dbReference type="Proteomes" id="UP001287356">
    <property type="component" value="Unassembled WGS sequence"/>
</dbReference>
<reference evidence="1" key="1">
    <citation type="journal article" date="2023" name="Mol. Phylogenet. Evol.">
        <title>Genome-scale phylogeny and comparative genomics of the fungal order Sordariales.</title>
        <authorList>
            <person name="Hensen N."/>
            <person name="Bonometti L."/>
            <person name="Westerberg I."/>
            <person name="Brannstrom I.O."/>
            <person name="Guillou S."/>
            <person name="Cros-Aarteil S."/>
            <person name="Calhoun S."/>
            <person name="Haridas S."/>
            <person name="Kuo A."/>
            <person name="Mondo S."/>
            <person name="Pangilinan J."/>
            <person name="Riley R."/>
            <person name="LaButti K."/>
            <person name="Andreopoulos B."/>
            <person name="Lipzen A."/>
            <person name="Chen C."/>
            <person name="Yan M."/>
            <person name="Daum C."/>
            <person name="Ng V."/>
            <person name="Clum A."/>
            <person name="Steindorff A."/>
            <person name="Ohm R.A."/>
            <person name="Martin F."/>
            <person name="Silar P."/>
            <person name="Natvig D.O."/>
            <person name="Lalanne C."/>
            <person name="Gautier V."/>
            <person name="Ament-Velasquez S.L."/>
            <person name="Kruys A."/>
            <person name="Hutchinson M.I."/>
            <person name="Powell A.J."/>
            <person name="Barry K."/>
            <person name="Miller A.N."/>
            <person name="Grigoriev I.V."/>
            <person name="Debuchy R."/>
            <person name="Gladieux P."/>
            <person name="Hiltunen Thoren M."/>
            <person name="Johannesson H."/>
        </authorList>
    </citation>
    <scope>NUCLEOTIDE SEQUENCE</scope>
    <source>
        <strain evidence="1">CBS 958.72</strain>
    </source>
</reference>